<dbReference type="Pfam" id="PF00144">
    <property type="entry name" value="Beta-lactamase"/>
    <property type="match status" value="1"/>
</dbReference>
<evidence type="ECO:0000313" key="4">
    <source>
        <dbReference type="Proteomes" id="UP001596496"/>
    </source>
</evidence>
<dbReference type="PANTHER" id="PTHR46825">
    <property type="entry name" value="D-ALANYL-D-ALANINE-CARBOXYPEPTIDASE/ENDOPEPTIDASE AMPH"/>
    <property type="match status" value="1"/>
</dbReference>
<evidence type="ECO:0000259" key="2">
    <source>
        <dbReference type="Pfam" id="PF00144"/>
    </source>
</evidence>
<dbReference type="Proteomes" id="UP001596496">
    <property type="component" value="Unassembled WGS sequence"/>
</dbReference>
<evidence type="ECO:0000313" key="3">
    <source>
        <dbReference type="EMBL" id="MFC7383017.1"/>
    </source>
</evidence>
<protein>
    <submittedName>
        <fullName evidence="3">Serine hydrolase domain-containing protein</fullName>
        <ecNumber evidence="3">3.-.-.-</ecNumber>
    </submittedName>
</protein>
<keyword evidence="4" id="KW-1185">Reference proteome</keyword>
<dbReference type="PANTHER" id="PTHR46825:SF9">
    <property type="entry name" value="BETA-LACTAMASE-RELATED DOMAIN-CONTAINING PROTEIN"/>
    <property type="match status" value="1"/>
</dbReference>
<comment type="caution">
    <text evidence="3">The sequence shown here is derived from an EMBL/GenBank/DDBJ whole genome shotgun (WGS) entry which is preliminary data.</text>
</comment>
<gene>
    <name evidence="3" type="ORF">ACFQSB_12425</name>
</gene>
<dbReference type="InterPro" id="IPR050491">
    <property type="entry name" value="AmpC-like"/>
</dbReference>
<sequence>MGGAITGAVMGVAPPVGAASSQSSVAGRLGSDREAGRRPGPLVTPAVARDDQVVGEMQAYLEGLTAKRQFTGSALVVRDGEVMVRFAAGEADEEQHIPNVPGTVFRIASVTKQFTSMIVLKLRNQGLLGLDDHVCPYLIPEYINACPKAWRRITIREILTHTSGIPDIQLLPDFYAKLSEPTTTRRLIKRFLHEPLDFKPGTSWEYSNSGYILAGAIIQNVTGEPYGTVLRDQVTAPLKLRDTGYSRGNPPGGYAKGYFTLGSPAPPISGSEAFSATGIYSTVDDLVRWDRAFGAYKIAPPATVRQAFTPQARCPADGCLNLPSSAYAFGWLVDRLEGHRLRYHPGLLQGYAASNMYLPDDDIAVVVLSNVQDTDTNGIARHLATMALTPTECD</sequence>
<feature type="region of interest" description="Disordered" evidence="1">
    <location>
        <begin position="17"/>
        <end position="45"/>
    </location>
</feature>
<keyword evidence="3" id="KW-0378">Hydrolase</keyword>
<dbReference type="GO" id="GO:0016787">
    <property type="term" value="F:hydrolase activity"/>
    <property type="evidence" value="ECO:0007669"/>
    <property type="project" value="UniProtKB-KW"/>
</dbReference>
<feature type="domain" description="Beta-lactamase-related" evidence="2">
    <location>
        <begin position="59"/>
        <end position="378"/>
    </location>
</feature>
<dbReference type="EMBL" id="JBHTCG010000007">
    <property type="protein sequence ID" value="MFC7383017.1"/>
    <property type="molecule type" value="Genomic_DNA"/>
</dbReference>
<evidence type="ECO:0000256" key="1">
    <source>
        <dbReference type="SAM" id="MobiDB-lite"/>
    </source>
</evidence>
<name>A0ABW2P3D3_9ACTN</name>
<dbReference type="SUPFAM" id="SSF56601">
    <property type="entry name" value="beta-lactamase/transpeptidase-like"/>
    <property type="match status" value="1"/>
</dbReference>
<organism evidence="3 4">
    <name type="scientific">Sphaerisporangium rhizosphaerae</name>
    <dbReference type="NCBI Taxonomy" id="2269375"/>
    <lineage>
        <taxon>Bacteria</taxon>
        <taxon>Bacillati</taxon>
        <taxon>Actinomycetota</taxon>
        <taxon>Actinomycetes</taxon>
        <taxon>Streptosporangiales</taxon>
        <taxon>Streptosporangiaceae</taxon>
        <taxon>Sphaerisporangium</taxon>
    </lineage>
</organism>
<feature type="compositionally biased region" description="Low complexity" evidence="1">
    <location>
        <begin position="17"/>
        <end position="27"/>
    </location>
</feature>
<reference evidence="4" key="1">
    <citation type="journal article" date="2019" name="Int. J. Syst. Evol. Microbiol.">
        <title>The Global Catalogue of Microorganisms (GCM) 10K type strain sequencing project: providing services to taxonomists for standard genome sequencing and annotation.</title>
        <authorList>
            <consortium name="The Broad Institute Genomics Platform"/>
            <consortium name="The Broad Institute Genome Sequencing Center for Infectious Disease"/>
            <person name="Wu L."/>
            <person name="Ma J."/>
        </authorList>
    </citation>
    <scope>NUCLEOTIDE SEQUENCE [LARGE SCALE GENOMIC DNA]</scope>
    <source>
        <strain evidence="4">CECT 7649</strain>
    </source>
</reference>
<dbReference type="InterPro" id="IPR012338">
    <property type="entry name" value="Beta-lactam/transpept-like"/>
</dbReference>
<dbReference type="Gene3D" id="3.40.710.10">
    <property type="entry name" value="DD-peptidase/beta-lactamase superfamily"/>
    <property type="match status" value="1"/>
</dbReference>
<accession>A0ABW2P3D3</accession>
<dbReference type="EC" id="3.-.-.-" evidence="3"/>
<proteinExistence type="predicted"/>
<dbReference type="InterPro" id="IPR001466">
    <property type="entry name" value="Beta-lactam-related"/>
</dbReference>